<evidence type="ECO:0000259" key="1">
    <source>
        <dbReference type="Pfam" id="PF00931"/>
    </source>
</evidence>
<evidence type="ECO:0000313" key="2">
    <source>
        <dbReference type="EMBL" id="CAC35369.1"/>
    </source>
</evidence>
<dbReference type="SUPFAM" id="SSF52540">
    <property type="entry name" value="P-loop containing nucleoside triphosphate hydrolases"/>
    <property type="match status" value="1"/>
</dbReference>
<feature type="non-terminal residue" evidence="2">
    <location>
        <position position="1"/>
    </location>
</feature>
<feature type="domain" description="NB-ARC" evidence="1">
    <location>
        <begin position="1"/>
        <end position="69"/>
    </location>
</feature>
<proteinExistence type="predicted"/>
<dbReference type="InterPro" id="IPR044974">
    <property type="entry name" value="Disease_R_plants"/>
</dbReference>
<accession>Q9ARA6</accession>
<reference evidence="2" key="1">
    <citation type="journal article" date="2001" name="Plant J.">
        <title>Contrasting modes of evolution acting on the complex N locus for rust resistance in flax.</title>
        <authorList>
            <person name="Dodds P.N."/>
            <person name="Lawrence G.J."/>
            <person name="Ellis J.G."/>
        </authorList>
    </citation>
    <scope>NUCLEOTIDE SEQUENCE</scope>
</reference>
<dbReference type="AlphaFoldDB" id="Q9ARA6"/>
<dbReference type="PANTHER" id="PTHR11017">
    <property type="entry name" value="LEUCINE-RICH REPEAT-CONTAINING PROTEIN"/>
    <property type="match status" value="1"/>
</dbReference>
<dbReference type="InterPro" id="IPR002182">
    <property type="entry name" value="NB-ARC"/>
</dbReference>
<dbReference type="InterPro" id="IPR027417">
    <property type="entry name" value="P-loop_NTPase"/>
</dbReference>
<dbReference type="PANTHER" id="PTHR11017:SF570">
    <property type="entry name" value="DISEASE RESISTANCE PROTEIN (TIR-NBS CLASS)-RELATED"/>
    <property type="match status" value="1"/>
</dbReference>
<feature type="non-terminal residue" evidence="2">
    <location>
        <position position="96"/>
    </location>
</feature>
<dbReference type="Pfam" id="PF00931">
    <property type="entry name" value="NB-ARC"/>
    <property type="match status" value="1"/>
</dbReference>
<name>Q9ARA6_LINUS</name>
<protein>
    <submittedName>
        <fullName evidence="2">RGA2.4 protein</fullName>
    </submittedName>
</protein>
<dbReference type="GO" id="GO:0043531">
    <property type="term" value="F:ADP binding"/>
    <property type="evidence" value="ECO:0007669"/>
    <property type="project" value="InterPro"/>
</dbReference>
<sequence>LLFLDDVDIKLKFNEILGQLKDFHLGSRFVITTRDRKVVEQFPHYELYEPKVLGDGHSLQLFRKHAIRQDYPPEEDVALSMKFVEIAAGLPLALSS</sequence>
<organism evidence="2">
    <name type="scientific">Linum usitatissimum</name>
    <name type="common">Flax</name>
    <name type="synonym">Linum humile</name>
    <dbReference type="NCBI Taxonomy" id="4006"/>
    <lineage>
        <taxon>Eukaryota</taxon>
        <taxon>Viridiplantae</taxon>
        <taxon>Streptophyta</taxon>
        <taxon>Embryophyta</taxon>
        <taxon>Tracheophyta</taxon>
        <taxon>Spermatophyta</taxon>
        <taxon>Magnoliopsida</taxon>
        <taxon>eudicotyledons</taxon>
        <taxon>Gunneridae</taxon>
        <taxon>Pentapetalae</taxon>
        <taxon>rosids</taxon>
        <taxon>fabids</taxon>
        <taxon>Malpighiales</taxon>
        <taxon>Linaceae</taxon>
        <taxon>Linum</taxon>
    </lineage>
</organism>
<dbReference type="GO" id="GO:0006952">
    <property type="term" value="P:defense response"/>
    <property type="evidence" value="ECO:0007669"/>
    <property type="project" value="InterPro"/>
</dbReference>
<dbReference type="EMBL" id="AJ310170">
    <property type="protein sequence ID" value="CAC35369.1"/>
    <property type="molecule type" value="Genomic_DNA"/>
</dbReference>